<reference evidence="3" key="1">
    <citation type="submission" date="2023-03" db="EMBL/GenBank/DDBJ databases">
        <title>Stygiobacter electus gen. nov., sp. nov., facultatively anaerobic thermotolerant bacterium of the class Ignavibacteria from a well of Yessentuki mineral water deposit.</title>
        <authorList>
            <person name="Podosokorskaya O.A."/>
            <person name="Elcheninov A.G."/>
            <person name="Petrova N.F."/>
            <person name="Zavarzina D.G."/>
            <person name="Kublanov I.V."/>
            <person name="Merkel A.Y."/>
        </authorList>
    </citation>
    <scope>NUCLEOTIDE SEQUENCE</scope>
    <source>
        <strain evidence="3">09-Me</strain>
    </source>
</reference>
<organism evidence="3 4">
    <name type="scientific">Stygiobacter electus</name>
    <dbReference type="NCBI Taxonomy" id="3032292"/>
    <lineage>
        <taxon>Bacteria</taxon>
        <taxon>Pseudomonadati</taxon>
        <taxon>Ignavibacteriota</taxon>
        <taxon>Ignavibacteria</taxon>
        <taxon>Ignavibacteriales</taxon>
        <taxon>Melioribacteraceae</taxon>
        <taxon>Stygiobacter</taxon>
    </lineage>
</organism>
<feature type="domain" description="Calcineurin-like phosphoesterase" evidence="2">
    <location>
        <begin position="160"/>
        <end position="326"/>
    </location>
</feature>
<dbReference type="GO" id="GO:0016787">
    <property type="term" value="F:hydrolase activity"/>
    <property type="evidence" value="ECO:0007669"/>
    <property type="project" value="InterPro"/>
</dbReference>
<name>A0AAE3NYC0_9BACT</name>
<keyword evidence="1" id="KW-0472">Membrane</keyword>
<dbReference type="RefSeq" id="WP_321536969.1">
    <property type="nucleotide sequence ID" value="NZ_JARGDL010000030.1"/>
</dbReference>
<dbReference type="Pfam" id="PF00149">
    <property type="entry name" value="Metallophos"/>
    <property type="match status" value="1"/>
</dbReference>
<dbReference type="PANTHER" id="PTHR31302:SF0">
    <property type="entry name" value="TRANSMEMBRANE PROTEIN WITH METALLOPHOSPHOESTERASE DOMAIN"/>
    <property type="match status" value="1"/>
</dbReference>
<evidence type="ECO:0000259" key="2">
    <source>
        <dbReference type="Pfam" id="PF00149"/>
    </source>
</evidence>
<dbReference type="InterPro" id="IPR029052">
    <property type="entry name" value="Metallo-depent_PP-like"/>
</dbReference>
<protein>
    <submittedName>
        <fullName evidence="3">Metallophosphoesterase</fullName>
    </submittedName>
</protein>
<sequence>MKTSQMVIFFSIVFSVYGLINYYIIRRGLSIVPTEYKNWYLIIIIFLALSYIAGRLFENIWISPISVFLVSIGSIWLAAMIYLFLQLLIIDSIRLIEHFFHFIPSFLTKDIIKTKRIVALSVVLLTIIIVAAGFINKNMIITKKYNIKIKKNAGELKSLNIVMASDLHLGTINSYGFMYDVAEKINSLNPDIILLAGDIIDEDLAPVIKYDVGEHLLRLKSKYGVYGITGNHEYIGGVEPAVEYLKKHNVKIIRDEAVKINNSFYVIGREDIAIKQFAGKRRKELSEIIKNIDKSLPLILMDHQPFKLDEAQQNGIDLQLSGHTHYGQLWPFNYIVEKVYEIAWGYRVKGNTHYYVSCGVGGWGPPIRTGSRPEIINIKLNFVGK</sequence>
<dbReference type="Proteomes" id="UP001221302">
    <property type="component" value="Unassembled WGS sequence"/>
</dbReference>
<keyword evidence="4" id="KW-1185">Reference proteome</keyword>
<dbReference type="Gene3D" id="3.60.21.10">
    <property type="match status" value="1"/>
</dbReference>
<feature type="transmembrane region" description="Helical" evidence="1">
    <location>
        <begin position="60"/>
        <end position="85"/>
    </location>
</feature>
<evidence type="ECO:0000313" key="4">
    <source>
        <dbReference type="Proteomes" id="UP001221302"/>
    </source>
</evidence>
<accession>A0AAE3NYC0</accession>
<dbReference type="PANTHER" id="PTHR31302">
    <property type="entry name" value="TRANSMEMBRANE PROTEIN WITH METALLOPHOSPHOESTERASE DOMAIN-RELATED"/>
    <property type="match status" value="1"/>
</dbReference>
<proteinExistence type="predicted"/>
<dbReference type="EMBL" id="JARGDL010000030">
    <property type="protein sequence ID" value="MDF1613196.1"/>
    <property type="molecule type" value="Genomic_DNA"/>
</dbReference>
<dbReference type="AlphaFoldDB" id="A0AAE3NYC0"/>
<keyword evidence="1" id="KW-1133">Transmembrane helix</keyword>
<evidence type="ECO:0000313" key="3">
    <source>
        <dbReference type="EMBL" id="MDF1613196.1"/>
    </source>
</evidence>
<dbReference type="CDD" id="cd07385">
    <property type="entry name" value="MPP_YkuE_C"/>
    <property type="match status" value="1"/>
</dbReference>
<evidence type="ECO:0000256" key="1">
    <source>
        <dbReference type="SAM" id="Phobius"/>
    </source>
</evidence>
<dbReference type="SUPFAM" id="SSF56300">
    <property type="entry name" value="Metallo-dependent phosphatases"/>
    <property type="match status" value="1"/>
</dbReference>
<feature type="transmembrane region" description="Helical" evidence="1">
    <location>
        <begin position="37"/>
        <end position="54"/>
    </location>
</feature>
<dbReference type="InterPro" id="IPR051158">
    <property type="entry name" value="Metallophosphoesterase_sf"/>
</dbReference>
<keyword evidence="1" id="KW-0812">Transmembrane</keyword>
<feature type="transmembrane region" description="Helical" evidence="1">
    <location>
        <begin position="117"/>
        <end position="135"/>
    </location>
</feature>
<comment type="caution">
    <text evidence="3">The sequence shown here is derived from an EMBL/GenBank/DDBJ whole genome shotgun (WGS) entry which is preliminary data.</text>
</comment>
<gene>
    <name evidence="3" type="ORF">P0M35_13615</name>
</gene>
<feature type="transmembrane region" description="Helical" evidence="1">
    <location>
        <begin position="6"/>
        <end position="25"/>
    </location>
</feature>
<dbReference type="InterPro" id="IPR004843">
    <property type="entry name" value="Calcineurin-like_PHP"/>
</dbReference>